<keyword evidence="9" id="KW-1185">Reference proteome</keyword>
<dbReference type="GO" id="GO:0140359">
    <property type="term" value="F:ABC-type transporter activity"/>
    <property type="evidence" value="ECO:0007669"/>
    <property type="project" value="InterPro"/>
</dbReference>
<dbReference type="InterPro" id="IPR051449">
    <property type="entry name" value="ABC-2_transporter_component"/>
</dbReference>
<feature type="transmembrane region" description="Helical" evidence="6">
    <location>
        <begin position="244"/>
        <end position="268"/>
    </location>
</feature>
<feature type="transmembrane region" description="Helical" evidence="6">
    <location>
        <begin position="323"/>
        <end position="347"/>
    </location>
</feature>
<evidence type="ECO:0000313" key="9">
    <source>
        <dbReference type="Proteomes" id="UP000294902"/>
    </source>
</evidence>
<gene>
    <name evidence="8" type="ORF">EDC18_10966</name>
</gene>
<feature type="transmembrane region" description="Helical" evidence="6">
    <location>
        <begin position="289"/>
        <end position="311"/>
    </location>
</feature>
<name>A0A4R3MIF3_9FIRM</name>
<evidence type="ECO:0000256" key="1">
    <source>
        <dbReference type="ARBA" id="ARBA00004651"/>
    </source>
</evidence>
<comment type="subcellular location">
    <subcellularLocation>
        <location evidence="1">Cell membrane</location>
        <topology evidence="1">Multi-pass membrane protein</topology>
    </subcellularLocation>
</comment>
<evidence type="ECO:0000259" key="7">
    <source>
        <dbReference type="Pfam" id="PF12698"/>
    </source>
</evidence>
<feature type="transmembrane region" description="Helical" evidence="6">
    <location>
        <begin position="413"/>
        <end position="436"/>
    </location>
</feature>
<sequence>MRLIDLIIKDVKNIIYDRKSLALILLMPIVLTTILSFALRGNFEAGDSGIRIITIGVVKEYDLELENRMFENHMASYITDEVELGEFFRDIEEINPEKLFFQDFLGNENVKEYVQYIVLNKEEAIQQLNRNEISAIVVLPKRYIYDTYVNLCGVYKNKVNIDVIKTSDAQFSGTIVESMIEGYNNMLNTFSINKDTVIGVLSIHFDMERAFEEYYAEFINGNINNEEIRLIERTVEGKKQIDSFAYYSMAIMTMFILYSAGYGGRAMLQEKHEFTYHRLKVAGITKKKLYFGAFFTTFIIAFLQSMMMIVYSSFVLKVNWGNIGLVFLVTLLITLGIGSIGVLISAISIKTNSFKVANLFENGIVFFLAVIGGSFTPIYLLPEFLQRLSDFSINGVGLKMYSNIMMGSTLEALLNHILIIIAMIVVFIIAATLVIITGKEAD</sequence>
<dbReference type="EMBL" id="SMAL01000009">
    <property type="protein sequence ID" value="TCT13103.1"/>
    <property type="molecule type" value="Genomic_DNA"/>
</dbReference>
<protein>
    <submittedName>
        <fullName evidence="8">ABC-type multidrug transport system permease subunit</fullName>
    </submittedName>
</protein>
<accession>A0A4R3MIF3</accession>
<dbReference type="GO" id="GO:0005886">
    <property type="term" value="C:plasma membrane"/>
    <property type="evidence" value="ECO:0007669"/>
    <property type="project" value="UniProtKB-SubCell"/>
</dbReference>
<evidence type="ECO:0000256" key="2">
    <source>
        <dbReference type="ARBA" id="ARBA00022475"/>
    </source>
</evidence>
<evidence type="ECO:0000256" key="3">
    <source>
        <dbReference type="ARBA" id="ARBA00022692"/>
    </source>
</evidence>
<keyword evidence="4 6" id="KW-1133">Transmembrane helix</keyword>
<dbReference type="RefSeq" id="WP_132253418.1">
    <property type="nucleotide sequence ID" value="NZ_SMAL01000009.1"/>
</dbReference>
<feature type="domain" description="ABC-2 type transporter transmembrane" evidence="7">
    <location>
        <begin position="19"/>
        <end position="432"/>
    </location>
</feature>
<dbReference type="InterPro" id="IPR013525">
    <property type="entry name" value="ABC2_TM"/>
</dbReference>
<dbReference type="Pfam" id="PF12698">
    <property type="entry name" value="ABC2_membrane_3"/>
    <property type="match status" value="1"/>
</dbReference>
<reference evidence="8 9" key="1">
    <citation type="submission" date="2019-03" db="EMBL/GenBank/DDBJ databases">
        <title>Genomic Encyclopedia of Type Strains, Phase IV (KMG-IV): sequencing the most valuable type-strain genomes for metagenomic binning, comparative biology and taxonomic classification.</title>
        <authorList>
            <person name="Goeker M."/>
        </authorList>
    </citation>
    <scope>NUCLEOTIDE SEQUENCE [LARGE SCALE GENOMIC DNA]</scope>
    <source>
        <strain evidence="8 9">DSM 24629</strain>
    </source>
</reference>
<keyword evidence="2" id="KW-1003">Cell membrane</keyword>
<dbReference type="PANTHER" id="PTHR30294">
    <property type="entry name" value="MEMBRANE COMPONENT OF ABC TRANSPORTER YHHJ-RELATED"/>
    <property type="match status" value="1"/>
</dbReference>
<evidence type="ECO:0000256" key="6">
    <source>
        <dbReference type="SAM" id="Phobius"/>
    </source>
</evidence>
<organism evidence="8 9">
    <name type="scientific">Natranaerovirga pectinivora</name>
    <dbReference type="NCBI Taxonomy" id="682400"/>
    <lineage>
        <taxon>Bacteria</taxon>
        <taxon>Bacillati</taxon>
        <taxon>Bacillota</taxon>
        <taxon>Clostridia</taxon>
        <taxon>Lachnospirales</taxon>
        <taxon>Natranaerovirgaceae</taxon>
        <taxon>Natranaerovirga</taxon>
    </lineage>
</organism>
<feature type="transmembrane region" description="Helical" evidence="6">
    <location>
        <begin position="21"/>
        <end position="39"/>
    </location>
</feature>
<feature type="transmembrane region" description="Helical" evidence="6">
    <location>
        <begin position="359"/>
        <end position="381"/>
    </location>
</feature>
<dbReference type="AlphaFoldDB" id="A0A4R3MIF3"/>
<evidence type="ECO:0000313" key="8">
    <source>
        <dbReference type="EMBL" id="TCT13103.1"/>
    </source>
</evidence>
<dbReference type="PANTHER" id="PTHR30294:SF48">
    <property type="entry name" value="LINEARMYCIN RESISTANCE PERMEASE PROTEIN LNRM"/>
    <property type="match status" value="1"/>
</dbReference>
<proteinExistence type="predicted"/>
<keyword evidence="5 6" id="KW-0472">Membrane</keyword>
<dbReference type="Proteomes" id="UP000294902">
    <property type="component" value="Unassembled WGS sequence"/>
</dbReference>
<evidence type="ECO:0000256" key="4">
    <source>
        <dbReference type="ARBA" id="ARBA00022989"/>
    </source>
</evidence>
<comment type="caution">
    <text evidence="8">The sequence shown here is derived from an EMBL/GenBank/DDBJ whole genome shotgun (WGS) entry which is preliminary data.</text>
</comment>
<keyword evidence="3 6" id="KW-0812">Transmembrane</keyword>
<dbReference type="OrthoDB" id="266913at2"/>
<evidence type="ECO:0000256" key="5">
    <source>
        <dbReference type="ARBA" id="ARBA00023136"/>
    </source>
</evidence>